<evidence type="ECO:0000313" key="1">
    <source>
        <dbReference type="EMBL" id="MDR9897974.1"/>
    </source>
</evidence>
<evidence type="ECO:0008006" key="3">
    <source>
        <dbReference type="Google" id="ProtNLM"/>
    </source>
</evidence>
<dbReference type="EMBL" id="JAALHA020000015">
    <property type="protein sequence ID" value="MDR9897974.1"/>
    <property type="molecule type" value="Genomic_DNA"/>
</dbReference>
<name>A0AAP5IB74_9CYAN</name>
<reference evidence="2" key="1">
    <citation type="journal article" date="2021" name="Science">
        <title>Hunting the eagle killer: A cyanobacterial neurotoxin causes vacuolar myelinopathy.</title>
        <authorList>
            <person name="Breinlinger S."/>
            <person name="Phillips T.J."/>
            <person name="Haram B.N."/>
            <person name="Mares J."/>
            <person name="Martinez Yerena J.A."/>
            <person name="Hrouzek P."/>
            <person name="Sobotka R."/>
            <person name="Henderson W.M."/>
            <person name="Schmieder P."/>
            <person name="Williams S.M."/>
            <person name="Lauderdale J.D."/>
            <person name="Wilde H.D."/>
            <person name="Gerrin W."/>
            <person name="Kust A."/>
            <person name="Washington J.W."/>
            <person name="Wagner C."/>
            <person name="Geier B."/>
            <person name="Liebeke M."/>
            <person name="Enke H."/>
            <person name="Niedermeyer T.H.J."/>
            <person name="Wilde S.B."/>
        </authorList>
    </citation>
    <scope>NUCLEOTIDE SEQUENCE [LARGE SCALE GENOMIC DNA]</scope>
    <source>
        <strain evidence="2">Thurmond2011</strain>
    </source>
</reference>
<dbReference type="RefSeq" id="WP_208339932.1">
    <property type="nucleotide sequence ID" value="NZ_CAWQFN010000581.1"/>
</dbReference>
<accession>A0AAP5IB74</accession>
<gene>
    <name evidence="1" type="ORF">G7B40_025930</name>
</gene>
<dbReference type="AlphaFoldDB" id="A0AAP5IB74"/>
<comment type="caution">
    <text evidence="1">The sequence shown here is derived from an EMBL/GenBank/DDBJ whole genome shotgun (WGS) entry which is preliminary data.</text>
</comment>
<evidence type="ECO:0000313" key="2">
    <source>
        <dbReference type="Proteomes" id="UP000667802"/>
    </source>
</evidence>
<proteinExistence type="predicted"/>
<dbReference type="Proteomes" id="UP000667802">
    <property type="component" value="Unassembled WGS sequence"/>
</dbReference>
<keyword evidence="2" id="KW-1185">Reference proteome</keyword>
<organism evidence="1 2">
    <name type="scientific">Aetokthonos hydrillicola Thurmond2011</name>
    <dbReference type="NCBI Taxonomy" id="2712845"/>
    <lineage>
        <taxon>Bacteria</taxon>
        <taxon>Bacillati</taxon>
        <taxon>Cyanobacteriota</taxon>
        <taxon>Cyanophyceae</taxon>
        <taxon>Nostocales</taxon>
        <taxon>Hapalosiphonaceae</taxon>
        <taxon>Aetokthonos</taxon>
    </lineage>
</organism>
<sequence length="82" mass="9583">MTLKEQLIHEIETEPDPVIEEVFDFLLLAKIKHHRLQEPPKPFGVFIEELIADIPQEVLDILPTDSAERHDHYIYGTLKQNP</sequence>
<protein>
    <recommendedName>
        <fullName evidence="3">DUF2281 domain-containing protein</fullName>
    </recommendedName>
</protein>